<comment type="subcellular location">
    <subcellularLocation>
        <location evidence="6">Cell membrane</location>
        <topology evidence="6">Multi-pass membrane protein</topology>
    </subcellularLocation>
    <subcellularLocation>
        <location evidence="1">Membrane</location>
    </subcellularLocation>
</comment>
<feature type="transmembrane region" description="Helical" evidence="6">
    <location>
        <begin position="210"/>
        <end position="231"/>
    </location>
</feature>
<evidence type="ECO:0000313" key="9">
    <source>
        <dbReference type="Proteomes" id="UP000094769"/>
    </source>
</evidence>
<keyword evidence="5 6" id="KW-0472">Membrane</keyword>
<comment type="caution">
    <text evidence="8">The sequence shown here is derived from an EMBL/GenBank/DDBJ whole genome shotgun (WGS) entry which is preliminary data.</text>
</comment>
<name>A0A7Z0VHH5_9GAMM</name>
<keyword evidence="6" id="KW-1003">Cell membrane</keyword>
<dbReference type="CDD" id="cd06662">
    <property type="entry name" value="SURF1"/>
    <property type="match status" value="1"/>
</dbReference>
<evidence type="ECO:0000256" key="1">
    <source>
        <dbReference type="ARBA" id="ARBA00004370"/>
    </source>
</evidence>
<dbReference type="AlphaFoldDB" id="A0A7Z0VHH5"/>
<dbReference type="InterPro" id="IPR002994">
    <property type="entry name" value="Surf1/Shy1"/>
</dbReference>
<evidence type="ECO:0000256" key="5">
    <source>
        <dbReference type="ARBA" id="ARBA00023136"/>
    </source>
</evidence>
<evidence type="ECO:0000256" key="6">
    <source>
        <dbReference type="RuleBase" id="RU363076"/>
    </source>
</evidence>
<dbReference type="GO" id="GO:0005886">
    <property type="term" value="C:plasma membrane"/>
    <property type="evidence" value="ECO:0007669"/>
    <property type="project" value="UniProtKB-SubCell"/>
</dbReference>
<dbReference type="OrthoDB" id="9789940at2"/>
<accession>A0A7Z0VHH5</accession>
<dbReference type="EMBL" id="MARB01000040">
    <property type="protein sequence ID" value="ODJ85683.1"/>
    <property type="molecule type" value="Genomic_DNA"/>
</dbReference>
<keyword evidence="9" id="KW-1185">Reference proteome</keyword>
<dbReference type="RefSeq" id="WP_069128408.1">
    <property type="nucleotide sequence ID" value="NZ_MARB01000040.1"/>
</dbReference>
<comment type="similarity">
    <text evidence="2 6">Belongs to the SURF1 family.</text>
</comment>
<proteinExistence type="inferred from homology"/>
<feature type="transmembrane region" description="Helical" evidence="6">
    <location>
        <begin position="12"/>
        <end position="31"/>
    </location>
</feature>
<sequence length="245" mass="27952">MTSNTRQFRAQAIPTIIMVILTPLFIGLGLWQLDRAEQKRNQGSSLEMRRKQPPVSLDGPHPDAEQLRFRQVVAHGRYLNDKSVLIENRKHQGKTGFHLVTPLRLQESGRTLLVNRGWIARDQIDQALAAADVGERLTVHGEVRIPQPPAIELKQKDAASEDTAPRWPFLTLEHFREWSGLDIAPFVVLQSPQDAHGFVRQWPHPRVSDIMHIGYAIQWFAFAIITLLIWIRLSLHKRGTKEAAV</sequence>
<evidence type="ECO:0000313" key="8">
    <source>
        <dbReference type="EMBL" id="ODJ85683.1"/>
    </source>
</evidence>
<dbReference type="Pfam" id="PF02104">
    <property type="entry name" value="SURF1"/>
    <property type="match status" value="1"/>
</dbReference>
<dbReference type="InterPro" id="IPR045214">
    <property type="entry name" value="Surf1/Surf4"/>
</dbReference>
<evidence type="ECO:0000256" key="2">
    <source>
        <dbReference type="ARBA" id="ARBA00007165"/>
    </source>
</evidence>
<dbReference type="Proteomes" id="UP000094769">
    <property type="component" value="Unassembled WGS sequence"/>
</dbReference>
<evidence type="ECO:0000256" key="3">
    <source>
        <dbReference type="ARBA" id="ARBA00022692"/>
    </source>
</evidence>
<organism evidence="8 9">
    <name type="scientific">Candidatus Thiodiazotropha endolucinida</name>
    <dbReference type="NCBI Taxonomy" id="1655433"/>
    <lineage>
        <taxon>Bacteria</taxon>
        <taxon>Pseudomonadati</taxon>
        <taxon>Pseudomonadota</taxon>
        <taxon>Gammaproteobacteria</taxon>
        <taxon>Chromatiales</taxon>
        <taxon>Sedimenticolaceae</taxon>
        <taxon>Candidatus Thiodiazotropha</taxon>
    </lineage>
</organism>
<dbReference type="PANTHER" id="PTHR23427:SF2">
    <property type="entry name" value="SURFEIT LOCUS PROTEIN 1"/>
    <property type="match status" value="1"/>
</dbReference>
<evidence type="ECO:0000256" key="7">
    <source>
        <dbReference type="SAM" id="MobiDB-lite"/>
    </source>
</evidence>
<feature type="region of interest" description="Disordered" evidence="7">
    <location>
        <begin position="41"/>
        <end position="62"/>
    </location>
</feature>
<dbReference type="PROSITE" id="PS50895">
    <property type="entry name" value="SURF1"/>
    <property type="match status" value="1"/>
</dbReference>
<keyword evidence="3 6" id="KW-0812">Transmembrane</keyword>
<gene>
    <name evidence="8" type="ORF">CODIS_41060</name>
</gene>
<protein>
    <recommendedName>
        <fullName evidence="6">SURF1-like protein</fullName>
    </recommendedName>
</protein>
<evidence type="ECO:0000256" key="4">
    <source>
        <dbReference type="ARBA" id="ARBA00022989"/>
    </source>
</evidence>
<keyword evidence="4 6" id="KW-1133">Transmembrane helix</keyword>
<reference evidence="8 9" key="1">
    <citation type="submission" date="2016-06" db="EMBL/GenBank/DDBJ databases">
        <title>Genome sequence of endosymbiont of Candidatus Endolucinida thiodiazotropha.</title>
        <authorList>
            <person name="Poehlein A."/>
            <person name="Koenig S."/>
            <person name="Heiden S.E."/>
            <person name="Thuermer A."/>
            <person name="Voget S."/>
            <person name="Daniel R."/>
            <person name="Markert S."/>
            <person name="Gros O."/>
            <person name="Schweder T."/>
        </authorList>
    </citation>
    <scope>NUCLEOTIDE SEQUENCE [LARGE SCALE GENOMIC DNA]</scope>
    <source>
        <strain evidence="8 9">COS</strain>
    </source>
</reference>
<dbReference type="PANTHER" id="PTHR23427">
    <property type="entry name" value="SURFEIT LOCUS PROTEIN"/>
    <property type="match status" value="1"/>
</dbReference>